<evidence type="ECO:0000313" key="1">
    <source>
        <dbReference type="EMBL" id="EMK25415.1"/>
    </source>
</evidence>
<dbReference type="PATRIC" id="fig|1240687.3.peg.942"/>
<dbReference type="Gene3D" id="3.40.390.10">
    <property type="entry name" value="Collagenase (Catalytic Domain)"/>
    <property type="match status" value="1"/>
</dbReference>
<dbReference type="AlphaFoldDB" id="M6FAH7"/>
<reference evidence="1 2" key="1">
    <citation type="submission" date="2013-01" db="EMBL/GenBank/DDBJ databases">
        <authorList>
            <person name="Harkins D.M."/>
            <person name="Durkin A.S."/>
            <person name="Brinkac L.M."/>
            <person name="Haft D.H."/>
            <person name="Selengut J.D."/>
            <person name="Sanka R."/>
            <person name="DePew J."/>
            <person name="Purushe J."/>
            <person name="Galloway R.L."/>
            <person name="Vinetz J.M."/>
            <person name="Sutton G.G."/>
            <person name="Nierman W.C."/>
            <person name="Fouts D.E."/>
        </authorList>
    </citation>
    <scope>NUCLEOTIDE SEQUENCE [LARGE SCALE GENOMIC DNA]</scope>
    <source>
        <strain evidence="1 2">Nikolaevo</strain>
    </source>
</reference>
<proteinExistence type="predicted"/>
<dbReference type="InterPro" id="IPR024079">
    <property type="entry name" value="MetalloPept_cat_dom_sf"/>
</dbReference>
<gene>
    <name evidence="1" type="ORF">LEP1GSC008_2117</name>
</gene>
<dbReference type="Proteomes" id="UP000011980">
    <property type="component" value="Unassembled WGS sequence"/>
</dbReference>
<organism evidence="1 2">
    <name type="scientific">Leptospira kirschneri serovar Bulgarica str. Nikolaevo</name>
    <dbReference type="NCBI Taxonomy" id="1240687"/>
    <lineage>
        <taxon>Bacteria</taxon>
        <taxon>Pseudomonadati</taxon>
        <taxon>Spirochaetota</taxon>
        <taxon>Spirochaetia</taxon>
        <taxon>Leptospirales</taxon>
        <taxon>Leptospiraceae</taxon>
        <taxon>Leptospira</taxon>
    </lineage>
</organism>
<sequence length="378" mass="44433">MSPKFTNILNKRKSFRSFFQNQKPSSDSSLLLRILEKSLTMFLVKHLKTNWKVFVFFGILFCKPSQGNNPYYRLFREHPITQIERYSSIEGWEQRISGLDSEEQNFVQEMNRIDGISDLPETENELNPWKERLSAVRKSLPNSVNTILDRSLFKIILCKNLGSSGLSSFVYDNTGPKGGIVFLDTKLLNQTANQWITQKENSPFTPGNIQIKVRIESDTKDKIETAIEYILLHEVGHIVSVQKKIVPDFREEHRNFSEFEFSKGIWKTEDVSFLDWFFPVRKEIKFYTSKPIELSKNWDRIYPILEETPFPTLYSATNADDFFADSFVSYVHTKLQKKTWNLEIFQNKKRIFTMKNGIQKPRCKVQKEYLDSIFSETF</sequence>
<dbReference type="GO" id="GO:0008237">
    <property type="term" value="F:metallopeptidase activity"/>
    <property type="evidence" value="ECO:0007669"/>
    <property type="project" value="InterPro"/>
</dbReference>
<name>M6FAH7_9LEPT</name>
<accession>M6FAH7</accession>
<evidence type="ECO:0000313" key="2">
    <source>
        <dbReference type="Proteomes" id="UP000011980"/>
    </source>
</evidence>
<protein>
    <submittedName>
        <fullName evidence="1">Uncharacterized protein</fullName>
    </submittedName>
</protein>
<comment type="caution">
    <text evidence="1">The sequence shown here is derived from an EMBL/GenBank/DDBJ whole genome shotgun (WGS) entry which is preliminary data.</text>
</comment>
<dbReference type="EMBL" id="ANCE01000060">
    <property type="protein sequence ID" value="EMK25415.1"/>
    <property type="molecule type" value="Genomic_DNA"/>
</dbReference>